<proteinExistence type="predicted"/>
<dbReference type="SUPFAM" id="SSF53474">
    <property type="entry name" value="alpha/beta-Hydrolases"/>
    <property type="match status" value="1"/>
</dbReference>
<sequence>MPSSRNCARMALIGAASNFRALCASLWNRVALVLTAALLAVVWVLPALAVERGTVFEARRMPSRILGKDVAYTVYLPPKYEQSNRRYPVVYLLHGGWGGGNEDWFRHGGVDHILDRMIASGELPPLIAVTPEGRRDEADEFYTYYMNDADGGYRWKDMFHQEFIQHVERTYRVIAGRSARNAIGLSMGGYAALAYAFKDPELFASVAVLSGAIRTDWQVAYLDQAGYDRRFGKAWGMGLEGKERLNEHYRANSVFELLKSFVPAAEKPTQFYFDCGADDVFFAGNAALHIKMRQRGIEHRFQIREGRHEWPYWRKTVPDALRFVADSFRR</sequence>
<dbReference type="RefSeq" id="WP_209592841.1">
    <property type="nucleotide sequence ID" value="NZ_JAGJCF010000001.1"/>
</dbReference>
<keyword evidence="2" id="KW-1185">Reference proteome</keyword>
<dbReference type="Proteomes" id="UP000678276">
    <property type="component" value="Unassembled WGS sequence"/>
</dbReference>
<dbReference type="PANTHER" id="PTHR48098:SF1">
    <property type="entry name" value="DIACYLGLYCEROL ACYLTRANSFERASE_MYCOLYLTRANSFERASE AG85A"/>
    <property type="match status" value="1"/>
</dbReference>
<dbReference type="EMBL" id="JAGJCF010000001">
    <property type="protein sequence ID" value="MBP0614440.1"/>
    <property type="molecule type" value="Genomic_DNA"/>
</dbReference>
<dbReference type="Pfam" id="PF00756">
    <property type="entry name" value="Esterase"/>
    <property type="match status" value="1"/>
</dbReference>
<comment type="caution">
    <text evidence="1">The sequence shown here is derived from an EMBL/GenBank/DDBJ whole genome shotgun (WGS) entry which is preliminary data.</text>
</comment>
<reference evidence="1 2" key="1">
    <citation type="submission" date="2021-04" db="EMBL/GenBank/DDBJ databases">
        <title>Whole genome sequence of Jiella sp. KSK16Y-1.</title>
        <authorList>
            <person name="Tuo L."/>
        </authorList>
    </citation>
    <scope>NUCLEOTIDE SEQUENCE [LARGE SCALE GENOMIC DNA]</scope>
    <source>
        <strain evidence="1 2">KSK16Y-1</strain>
    </source>
</reference>
<name>A0ABS4BCF8_9HYPH</name>
<protein>
    <submittedName>
        <fullName evidence="1">Esterase family protein</fullName>
    </submittedName>
</protein>
<dbReference type="InterPro" id="IPR000801">
    <property type="entry name" value="Esterase-like"/>
</dbReference>
<organism evidence="1 2">
    <name type="scientific">Jiella mangrovi</name>
    <dbReference type="NCBI Taxonomy" id="2821407"/>
    <lineage>
        <taxon>Bacteria</taxon>
        <taxon>Pseudomonadati</taxon>
        <taxon>Pseudomonadota</taxon>
        <taxon>Alphaproteobacteria</taxon>
        <taxon>Hyphomicrobiales</taxon>
        <taxon>Aurantimonadaceae</taxon>
        <taxon>Jiella</taxon>
    </lineage>
</organism>
<dbReference type="InterPro" id="IPR029058">
    <property type="entry name" value="AB_hydrolase_fold"/>
</dbReference>
<dbReference type="Gene3D" id="3.40.50.1820">
    <property type="entry name" value="alpha/beta hydrolase"/>
    <property type="match status" value="1"/>
</dbReference>
<dbReference type="PANTHER" id="PTHR48098">
    <property type="entry name" value="ENTEROCHELIN ESTERASE-RELATED"/>
    <property type="match status" value="1"/>
</dbReference>
<evidence type="ECO:0000313" key="1">
    <source>
        <dbReference type="EMBL" id="MBP0614440.1"/>
    </source>
</evidence>
<dbReference type="InterPro" id="IPR050583">
    <property type="entry name" value="Mycobacterial_A85_antigen"/>
</dbReference>
<gene>
    <name evidence="1" type="ORF">J6595_02475</name>
</gene>
<evidence type="ECO:0000313" key="2">
    <source>
        <dbReference type="Proteomes" id="UP000678276"/>
    </source>
</evidence>
<accession>A0ABS4BCF8</accession>